<dbReference type="Gene3D" id="3.10.450.240">
    <property type="match status" value="1"/>
</dbReference>
<dbReference type="NCBIfam" id="NF033778">
    <property type="entry name" value="trans_TimA"/>
    <property type="match status" value="1"/>
</dbReference>
<protein>
    <submittedName>
        <fullName evidence="2">TIM44-related membrane protein TimA</fullName>
    </submittedName>
</protein>
<keyword evidence="3" id="KW-1185">Reference proteome</keyword>
<dbReference type="InterPro" id="IPR032710">
    <property type="entry name" value="NTF2-like_dom_sf"/>
</dbReference>
<dbReference type="NCBIfam" id="NF033779">
    <property type="entry name" value="Tim44_TimA_adap"/>
    <property type="match status" value="1"/>
</dbReference>
<dbReference type="PANTHER" id="PTHR41542:SF1">
    <property type="entry name" value="BLL5807 PROTEIN"/>
    <property type="match status" value="1"/>
</dbReference>
<evidence type="ECO:0000259" key="1">
    <source>
        <dbReference type="SMART" id="SM00978"/>
    </source>
</evidence>
<evidence type="ECO:0000313" key="3">
    <source>
        <dbReference type="Proteomes" id="UP001169063"/>
    </source>
</evidence>
<dbReference type="Proteomes" id="UP001169063">
    <property type="component" value="Unassembled WGS sequence"/>
</dbReference>
<dbReference type="SMART" id="SM00978">
    <property type="entry name" value="Tim44"/>
    <property type="match status" value="1"/>
</dbReference>
<dbReference type="SUPFAM" id="SSF54427">
    <property type="entry name" value="NTF2-like"/>
    <property type="match status" value="1"/>
</dbReference>
<proteinExistence type="predicted"/>
<name>A0ABT8SKK3_9CAUL</name>
<dbReference type="InterPro" id="IPR007379">
    <property type="entry name" value="Tim44-like_dom"/>
</dbReference>
<evidence type="ECO:0000313" key="2">
    <source>
        <dbReference type="EMBL" id="MDO1559106.1"/>
    </source>
</evidence>
<dbReference type="Pfam" id="PF04280">
    <property type="entry name" value="Tim44"/>
    <property type="match status" value="1"/>
</dbReference>
<accession>A0ABT8SKK3</accession>
<dbReference type="EMBL" id="JAUKTR010000002">
    <property type="protein sequence ID" value="MDO1559106.1"/>
    <property type="molecule type" value="Genomic_DNA"/>
</dbReference>
<reference evidence="2" key="1">
    <citation type="submission" date="2023-07" db="EMBL/GenBank/DDBJ databases">
        <title>Brevundimonas soil sp. nov., isolated from the soil of chemical plant.</title>
        <authorList>
            <person name="Wu N."/>
        </authorList>
    </citation>
    <scope>NUCLEOTIDE SEQUENCE</scope>
    <source>
        <strain evidence="2">XZ-24</strain>
    </source>
</reference>
<organism evidence="2 3">
    <name type="scientific">Peiella sedimenti</name>
    <dbReference type="NCBI Taxonomy" id="3061083"/>
    <lineage>
        <taxon>Bacteria</taxon>
        <taxon>Pseudomonadati</taxon>
        <taxon>Pseudomonadota</taxon>
        <taxon>Alphaproteobacteria</taxon>
        <taxon>Caulobacterales</taxon>
        <taxon>Caulobacteraceae</taxon>
        <taxon>Peiella</taxon>
    </lineage>
</organism>
<dbReference type="PANTHER" id="PTHR41542">
    <property type="entry name" value="BLL5807 PROTEIN"/>
    <property type="match status" value="1"/>
</dbReference>
<sequence length="207" mass="22629">MNQTVVIILLAVAALFLLFQLYNVLGKKVGRQPEDDRPATPQGAPAPTPAEALAAAHGLDAEAARGVAALKARDPQFDVTRFLDGARQAYETIVRAYAAGDVETLRPLLSERVLALFEAGIQERSASGAQESVEFVHPPRADIDHAEVTGDMAQVRVRFLAELLDKRIESSGETTTERRTAELWTFERRLGVADPNWRLTRTEPATA</sequence>
<feature type="domain" description="Tim44-like" evidence="1">
    <location>
        <begin position="63"/>
        <end position="204"/>
    </location>
</feature>
<comment type="caution">
    <text evidence="2">The sequence shown here is derived from an EMBL/GenBank/DDBJ whole genome shotgun (WGS) entry which is preliminary data.</text>
</comment>
<dbReference type="RefSeq" id="WP_302109529.1">
    <property type="nucleotide sequence ID" value="NZ_JAUKTR010000002.1"/>
</dbReference>
<gene>
    <name evidence="2" type="primary">timA</name>
    <name evidence="2" type="ORF">Q0812_06655</name>
</gene>